<dbReference type="BioCyc" id="JESP1508404:G14D9-12719-MONOMER"/>
<keyword evidence="1" id="KW-0812">Transmembrane</keyword>
<keyword evidence="3" id="KW-1185">Reference proteome</keyword>
<keyword evidence="1" id="KW-0472">Membrane</keyword>
<evidence type="ECO:0000256" key="1">
    <source>
        <dbReference type="SAM" id="Phobius"/>
    </source>
</evidence>
<protein>
    <submittedName>
        <fullName evidence="2">Uncharacterized protein</fullName>
    </submittedName>
</protein>
<dbReference type="HOGENOM" id="CLU_137879_0_0_9"/>
<dbReference type="STRING" id="1508404.JMA_34380"/>
<dbReference type="Proteomes" id="UP000031449">
    <property type="component" value="Chromosome"/>
</dbReference>
<evidence type="ECO:0000313" key="2">
    <source>
        <dbReference type="EMBL" id="AJD92755.1"/>
    </source>
</evidence>
<sequence length="166" mass="19203">MDYALLLLNIIAFTTVFLVTTRPLYLRSLRIKAERVSKRLGLSLNDLVYSYEQMVFFTALPSHLPQLKQADISDITLKLDYHSMFFPRLKGVKVIVTKGSHPFDLAYLPIKDFRLPTLDRLSSESHLSDTEYLIVSSYIASNPNTLLEIKEEVFHKMQFKAEKMID</sequence>
<evidence type="ECO:0000313" key="3">
    <source>
        <dbReference type="Proteomes" id="UP000031449"/>
    </source>
</evidence>
<accession>A0A0B5AR84</accession>
<name>A0A0B5AR84_9BACL</name>
<dbReference type="AlphaFoldDB" id="A0A0B5AR84"/>
<dbReference type="EMBL" id="CP009416">
    <property type="protein sequence ID" value="AJD92755.1"/>
    <property type="molecule type" value="Genomic_DNA"/>
</dbReference>
<gene>
    <name evidence="2" type="ORF">JMA_34380</name>
</gene>
<dbReference type="KEGG" id="jeo:JMA_34380"/>
<dbReference type="OrthoDB" id="2355866at2"/>
<proteinExistence type="predicted"/>
<keyword evidence="1" id="KW-1133">Transmembrane helix</keyword>
<reference evidence="2 3" key="1">
    <citation type="submission" date="2014-08" db="EMBL/GenBank/DDBJ databases">
        <title>Complete genome of a marine bacteria Jeotgalibacillus malaysiensis.</title>
        <authorList>
            <person name="Yaakop A.S."/>
            <person name="Chan K.-G."/>
            <person name="Goh K.M."/>
        </authorList>
    </citation>
    <scope>NUCLEOTIDE SEQUENCE [LARGE SCALE GENOMIC DNA]</scope>
    <source>
        <strain evidence="2 3">D5</strain>
    </source>
</reference>
<organism evidence="2 3">
    <name type="scientific">Jeotgalibacillus malaysiensis</name>
    <dbReference type="NCBI Taxonomy" id="1508404"/>
    <lineage>
        <taxon>Bacteria</taxon>
        <taxon>Bacillati</taxon>
        <taxon>Bacillota</taxon>
        <taxon>Bacilli</taxon>
        <taxon>Bacillales</taxon>
        <taxon>Caryophanaceae</taxon>
        <taxon>Jeotgalibacillus</taxon>
    </lineage>
</organism>
<feature type="transmembrane region" description="Helical" evidence="1">
    <location>
        <begin position="6"/>
        <end position="25"/>
    </location>
</feature>